<proteinExistence type="predicted"/>
<dbReference type="RefSeq" id="WP_260719116.1">
    <property type="nucleotide sequence ID" value="NZ_CP104377.1"/>
</dbReference>
<dbReference type="EMBL" id="CP104377">
    <property type="protein sequence ID" value="UXC18550.1"/>
    <property type="molecule type" value="Genomic_DNA"/>
</dbReference>
<evidence type="ECO:0000313" key="3">
    <source>
        <dbReference type="Proteomes" id="UP001058290"/>
    </source>
</evidence>
<name>A0ABY5ZX25_9BURK</name>
<feature type="region of interest" description="Disordered" evidence="1">
    <location>
        <begin position="26"/>
        <end position="62"/>
    </location>
</feature>
<gene>
    <name evidence="2" type="ORF">N4T19_23190</name>
</gene>
<evidence type="ECO:0000313" key="2">
    <source>
        <dbReference type="EMBL" id="UXC18550.1"/>
    </source>
</evidence>
<sequence>MLEVMRNPDEEPATRRQMAIQAAPYCHAKKGEMSAKRQEAEDRKKAVSSGKFARRPPPAGQTVALVASGGKKI</sequence>
<organism evidence="2 3">
    <name type="scientific">Comamonas squillarum</name>
    <dbReference type="NCBI Taxonomy" id="2977320"/>
    <lineage>
        <taxon>Bacteria</taxon>
        <taxon>Pseudomonadati</taxon>
        <taxon>Pseudomonadota</taxon>
        <taxon>Betaproteobacteria</taxon>
        <taxon>Burkholderiales</taxon>
        <taxon>Comamonadaceae</taxon>
        <taxon>Comamonas</taxon>
    </lineage>
</organism>
<reference evidence="2" key="1">
    <citation type="submission" date="2022-09" db="EMBL/GenBank/DDBJ databases">
        <title>Bacterial diversity in gut of crayfish and pufferfish.</title>
        <authorList>
            <person name="Huang Y."/>
        </authorList>
    </citation>
    <scope>NUCLEOTIDE SEQUENCE</scope>
    <source>
        <strain evidence="2">PR12</strain>
    </source>
</reference>
<dbReference type="Proteomes" id="UP001058290">
    <property type="component" value="Chromosome"/>
</dbReference>
<accession>A0ABY5ZX25</accession>
<keyword evidence="3" id="KW-1185">Reference proteome</keyword>
<evidence type="ECO:0000256" key="1">
    <source>
        <dbReference type="SAM" id="MobiDB-lite"/>
    </source>
</evidence>
<feature type="compositionally biased region" description="Basic and acidic residues" evidence="1">
    <location>
        <begin position="29"/>
        <end position="45"/>
    </location>
</feature>
<protein>
    <submittedName>
        <fullName evidence="2">Uncharacterized protein</fullName>
    </submittedName>
</protein>